<feature type="transmembrane region" description="Helical" evidence="11">
    <location>
        <begin position="448"/>
        <end position="467"/>
    </location>
</feature>
<feature type="transmembrane region" description="Helical" evidence="11">
    <location>
        <begin position="96"/>
        <end position="114"/>
    </location>
</feature>
<dbReference type="InterPro" id="IPR002541">
    <property type="entry name" value="Cyt_c_assembly"/>
</dbReference>
<dbReference type="Proteomes" id="UP000193391">
    <property type="component" value="Unassembled WGS sequence"/>
</dbReference>
<dbReference type="GO" id="GO:0017004">
    <property type="term" value="P:cytochrome complex assembly"/>
    <property type="evidence" value="ECO:0007669"/>
    <property type="project" value="UniProtKB-KW"/>
</dbReference>
<sequence length="664" mass="72100">MIVELGHYALVLALAMAFAQSTVPFLAAARNDRALLRVAPRTAIATFVLIAFSFGALTYAYVTSDFSVLNVVENSHTAKPLIYKITGVWANHEGSMLLWVMILSLFGAAVSAFGRNLPPSLLARVVGVMGLIAVGFLLFILLTSNPFDRIANPPLNGQGMNPLLQDPGIAIHPPFLYLGYVGFSVAFAFAVAALIEGRVDPAWARWVRPWTLAAWVFLTAGIGLGSWWSYYELGWGGWWFWDPVENASFMPWLAGTALLHSAIVVEKRDALKSWTIFLAIIAFSFSLLGTFLVRSGALTSVHAFATDPKRGIFILILLAISVGGSFALYAWRAPTLKGGGLFQPISREGALVFNNVLLSIAAAMVFMGTLYPLFLETLTGEKISVGAPFFDATFVPIMTPLIIAMAIGPFLSWKRADLLAAIGKLKLAIAIVVVAVLVTYWLSGGPAFALFGMGLAVWLFVGSILEWSGRIKLFRAPLANSFRRMRNLPRSAHGMTLAHAGVAIVIAGITGSQAWTTEAVQSMAIGDSVQVGAYNFTLNDIKEIQGPNYMARRAHITVQHPGDKTTILAPEKRIYTVEGRPTTEAAIQSSITGDVYAVLGDPDENNNWVTRFYIKPMIPWMWVGGLVMVFGGLMSLSDRRYRVGAPNRSRKKAPKSGHTAQPAE</sequence>
<dbReference type="OrthoDB" id="9761451at2"/>
<dbReference type="AlphaFoldDB" id="A0A1Y2L1N6"/>
<accession>A0A1Y2L1N6</accession>
<evidence type="ECO:0000256" key="9">
    <source>
        <dbReference type="ARBA" id="ARBA00037230"/>
    </source>
</evidence>
<protein>
    <submittedName>
        <fullName evidence="14">Cytochrome C biogenesis protein CcmF</fullName>
    </submittedName>
</protein>
<feature type="transmembrane region" description="Helical" evidence="11">
    <location>
        <begin position="249"/>
        <end position="265"/>
    </location>
</feature>
<proteinExistence type="inferred from homology"/>
<evidence type="ECO:0000256" key="11">
    <source>
        <dbReference type="SAM" id="Phobius"/>
    </source>
</evidence>
<feature type="transmembrane region" description="Helical" evidence="11">
    <location>
        <begin position="175"/>
        <end position="195"/>
    </location>
</feature>
<evidence type="ECO:0000256" key="1">
    <source>
        <dbReference type="ARBA" id="ARBA00004429"/>
    </source>
</evidence>
<evidence type="ECO:0000259" key="12">
    <source>
        <dbReference type="Pfam" id="PF01578"/>
    </source>
</evidence>
<evidence type="ECO:0000256" key="4">
    <source>
        <dbReference type="ARBA" id="ARBA00022519"/>
    </source>
</evidence>
<evidence type="ECO:0000313" key="15">
    <source>
        <dbReference type="Proteomes" id="UP000193391"/>
    </source>
</evidence>
<keyword evidence="7 11" id="KW-1133">Transmembrane helix</keyword>
<dbReference type="RefSeq" id="WP_085580053.1">
    <property type="nucleotide sequence ID" value="NZ_JFKA01000002.1"/>
</dbReference>
<feature type="transmembrane region" description="Helical" evidence="11">
    <location>
        <begin position="425"/>
        <end position="442"/>
    </location>
</feature>
<name>A0A1Y2L1N6_9PROT</name>
<evidence type="ECO:0000256" key="6">
    <source>
        <dbReference type="ARBA" id="ARBA00022748"/>
    </source>
</evidence>
<comment type="similarity">
    <text evidence="2">Belongs to the CcmF/CycK/Ccl1/NrfE/CcsA family.</text>
</comment>
<dbReference type="PRINTS" id="PR01411">
    <property type="entry name" value="CCMFBIOGNSIS"/>
</dbReference>
<evidence type="ECO:0000256" key="2">
    <source>
        <dbReference type="ARBA" id="ARBA00009186"/>
    </source>
</evidence>
<evidence type="ECO:0000256" key="3">
    <source>
        <dbReference type="ARBA" id="ARBA00022475"/>
    </source>
</evidence>
<feature type="transmembrane region" description="Helical" evidence="11">
    <location>
        <begin position="312"/>
        <end position="331"/>
    </location>
</feature>
<keyword evidence="3" id="KW-1003">Cell membrane</keyword>
<evidence type="ECO:0000313" key="14">
    <source>
        <dbReference type="EMBL" id="OSQ39381.1"/>
    </source>
</evidence>
<keyword evidence="4" id="KW-0997">Cell inner membrane</keyword>
<feature type="domain" description="Cytochrome c assembly protein" evidence="12">
    <location>
        <begin position="89"/>
        <end position="295"/>
    </location>
</feature>
<keyword evidence="8 11" id="KW-0472">Membrane</keyword>
<reference evidence="14 15" key="1">
    <citation type="submission" date="2014-03" db="EMBL/GenBank/DDBJ databases">
        <title>The draft genome sequence of Thalassospira mesophila JCM 18969.</title>
        <authorList>
            <person name="Lai Q."/>
            <person name="Shao Z."/>
        </authorList>
    </citation>
    <scope>NUCLEOTIDE SEQUENCE [LARGE SCALE GENOMIC DNA]</scope>
    <source>
        <strain evidence="14 15">JCM 18969</strain>
    </source>
</reference>
<feature type="transmembrane region" description="Helical" evidence="11">
    <location>
        <begin position="617"/>
        <end position="636"/>
    </location>
</feature>
<dbReference type="NCBIfam" id="NF007691">
    <property type="entry name" value="PRK10369.1"/>
    <property type="match status" value="1"/>
</dbReference>
<feature type="transmembrane region" description="Helical" evidence="11">
    <location>
        <begin position="41"/>
        <end position="62"/>
    </location>
</feature>
<evidence type="ECO:0000256" key="5">
    <source>
        <dbReference type="ARBA" id="ARBA00022692"/>
    </source>
</evidence>
<feature type="transmembrane region" description="Helical" evidence="11">
    <location>
        <begin position="207"/>
        <end position="229"/>
    </location>
</feature>
<keyword evidence="15" id="KW-1185">Reference proteome</keyword>
<dbReference type="Pfam" id="PF16327">
    <property type="entry name" value="CcmF_C"/>
    <property type="match status" value="1"/>
</dbReference>
<dbReference type="PANTHER" id="PTHR43653">
    <property type="entry name" value="CYTOCHROME C ASSEMBLY PROTEIN-RELATED"/>
    <property type="match status" value="1"/>
</dbReference>
<dbReference type="GO" id="GO:0015232">
    <property type="term" value="F:heme transmembrane transporter activity"/>
    <property type="evidence" value="ECO:0007669"/>
    <property type="project" value="InterPro"/>
</dbReference>
<feature type="domain" description="Cytochrome c-type biogenesis protein CcmF C-terminal" evidence="13">
    <location>
        <begin position="315"/>
        <end position="639"/>
    </location>
</feature>
<gene>
    <name evidence="14" type="ORF">TMES_04730</name>
</gene>
<dbReference type="STRING" id="1293891.TMES_04730"/>
<evidence type="ECO:0000256" key="8">
    <source>
        <dbReference type="ARBA" id="ARBA00023136"/>
    </source>
</evidence>
<evidence type="ECO:0000259" key="13">
    <source>
        <dbReference type="Pfam" id="PF16327"/>
    </source>
</evidence>
<feature type="transmembrane region" description="Helical" evidence="11">
    <location>
        <begin position="6"/>
        <end position="29"/>
    </location>
</feature>
<dbReference type="InterPro" id="IPR003568">
    <property type="entry name" value="Cyt_c_biogenesis_CcmF"/>
</dbReference>
<dbReference type="PRINTS" id="PR01410">
    <property type="entry name" value="CCBIOGENESIS"/>
</dbReference>
<dbReference type="InterPro" id="IPR032523">
    <property type="entry name" value="CcmF_C"/>
</dbReference>
<keyword evidence="5 11" id="KW-0812">Transmembrane</keyword>
<dbReference type="EMBL" id="JFKA01000002">
    <property type="protein sequence ID" value="OSQ39381.1"/>
    <property type="molecule type" value="Genomic_DNA"/>
</dbReference>
<evidence type="ECO:0000256" key="7">
    <source>
        <dbReference type="ARBA" id="ARBA00022989"/>
    </source>
</evidence>
<comment type="caution">
    <text evidence="14">The sequence shown here is derived from an EMBL/GenBank/DDBJ whole genome shotgun (WGS) entry which is preliminary data.</text>
</comment>
<keyword evidence="6" id="KW-0201">Cytochrome c-type biogenesis</keyword>
<dbReference type="GO" id="GO:0020037">
    <property type="term" value="F:heme binding"/>
    <property type="evidence" value="ECO:0007669"/>
    <property type="project" value="InterPro"/>
</dbReference>
<feature type="transmembrane region" description="Helical" evidence="11">
    <location>
        <begin position="274"/>
        <end position="292"/>
    </location>
</feature>
<comment type="subcellular location">
    <subcellularLocation>
        <location evidence="1">Cell inner membrane</location>
        <topology evidence="1">Multi-pass membrane protein</topology>
    </subcellularLocation>
</comment>
<dbReference type="GO" id="GO:0005886">
    <property type="term" value="C:plasma membrane"/>
    <property type="evidence" value="ECO:0007669"/>
    <property type="project" value="UniProtKB-SubCell"/>
</dbReference>
<comment type="function">
    <text evidence="9">Required for the biogenesis of c-type cytochromes. Possible subunit of a heme lyase.</text>
</comment>
<evidence type="ECO:0000256" key="10">
    <source>
        <dbReference type="SAM" id="MobiDB-lite"/>
    </source>
</evidence>
<dbReference type="Pfam" id="PF01578">
    <property type="entry name" value="Cytochrom_C_asm"/>
    <property type="match status" value="1"/>
</dbReference>
<organism evidence="14 15">
    <name type="scientific">Thalassospira mesophila</name>
    <dbReference type="NCBI Taxonomy" id="1293891"/>
    <lineage>
        <taxon>Bacteria</taxon>
        <taxon>Pseudomonadati</taxon>
        <taxon>Pseudomonadota</taxon>
        <taxon>Alphaproteobacteria</taxon>
        <taxon>Rhodospirillales</taxon>
        <taxon>Thalassospiraceae</taxon>
        <taxon>Thalassospira</taxon>
    </lineage>
</organism>
<feature type="transmembrane region" description="Helical" evidence="11">
    <location>
        <begin position="352"/>
        <end position="374"/>
    </location>
</feature>
<feature type="transmembrane region" description="Helical" evidence="11">
    <location>
        <begin position="394"/>
        <end position="413"/>
    </location>
</feature>
<feature type="region of interest" description="Disordered" evidence="10">
    <location>
        <begin position="644"/>
        <end position="664"/>
    </location>
</feature>
<dbReference type="NCBIfam" id="TIGR00353">
    <property type="entry name" value="nrfE"/>
    <property type="match status" value="1"/>
</dbReference>
<feature type="transmembrane region" description="Helical" evidence="11">
    <location>
        <begin position="121"/>
        <end position="142"/>
    </location>
</feature>
<dbReference type="InterPro" id="IPR003567">
    <property type="entry name" value="Cyt_c_biogenesis"/>
</dbReference>
<feature type="transmembrane region" description="Helical" evidence="11">
    <location>
        <begin position="488"/>
        <end position="509"/>
    </location>
</feature>
<dbReference type="PANTHER" id="PTHR43653:SF1">
    <property type="entry name" value="CYTOCHROME C-TYPE BIOGENESIS PROTEIN CCMF"/>
    <property type="match status" value="1"/>
</dbReference>